<dbReference type="InParanoid" id="A0A0C3E4I6"/>
<dbReference type="EMBL" id="KN822035">
    <property type="protein sequence ID" value="KIM63374.1"/>
    <property type="molecule type" value="Genomic_DNA"/>
</dbReference>
<keyword evidence="1" id="KW-0812">Transmembrane</keyword>
<keyword evidence="1" id="KW-0472">Membrane</keyword>
<dbReference type="HOGENOM" id="CLU_2265322_0_0_1"/>
<dbReference type="Proteomes" id="UP000053989">
    <property type="component" value="Unassembled WGS sequence"/>
</dbReference>
<evidence type="ECO:0000313" key="3">
    <source>
        <dbReference type="Proteomes" id="UP000053989"/>
    </source>
</evidence>
<gene>
    <name evidence="2" type="ORF">SCLCIDRAFT_755428</name>
</gene>
<sequence length="103" mass="12045">MSHTRRPLHLEPLWDFLFKRNPTKRSPTKRNPTNCNLAVDRRTFVYATCALNSAISIGLMAIIYMSGQAKIHQMPRCGYVQCYLWQYCSQVWLQLPPCSFCFL</sequence>
<protein>
    <submittedName>
        <fullName evidence="2">Uncharacterized protein</fullName>
    </submittedName>
</protein>
<reference evidence="3" key="2">
    <citation type="submission" date="2015-01" db="EMBL/GenBank/DDBJ databases">
        <title>Evolutionary Origins and Diversification of the Mycorrhizal Mutualists.</title>
        <authorList>
            <consortium name="DOE Joint Genome Institute"/>
            <consortium name="Mycorrhizal Genomics Consortium"/>
            <person name="Kohler A."/>
            <person name="Kuo A."/>
            <person name="Nagy L.G."/>
            <person name="Floudas D."/>
            <person name="Copeland A."/>
            <person name="Barry K.W."/>
            <person name="Cichocki N."/>
            <person name="Veneault-Fourrey C."/>
            <person name="LaButti K."/>
            <person name="Lindquist E.A."/>
            <person name="Lipzen A."/>
            <person name="Lundell T."/>
            <person name="Morin E."/>
            <person name="Murat C."/>
            <person name="Riley R."/>
            <person name="Ohm R."/>
            <person name="Sun H."/>
            <person name="Tunlid A."/>
            <person name="Henrissat B."/>
            <person name="Grigoriev I.V."/>
            <person name="Hibbett D.S."/>
            <person name="Martin F."/>
        </authorList>
    </citation>
    <scope>NUCLEOTIDE SEQUENCE [LARGE SCALE GENOMIC DNA]</scope>
    <source>
        <strain evidence="3">Foug A</strain>
    </source>
</reference>
<evidence type="ECO:0000313" key="2">
    <source>
        <dbReference type="EMBL" id="KIM63374.1"/>
    </source>
</evidence>
<keyword evidence="1" id="KW-1133">Transmembrane helix</keyword>
<keyword evidence="3" id="KW-1185">Reference proteome</keyword>
<feature type="transmembrane region" description="Helical" evidence="1">
    <location>
        <begin position="44"/>
        <end position="66"/>
    </location>
</feature>
<dbReference type="AlphaFoldDB" id="A0A0C3E4I6"/>
<name>A0A0C3E4I6_9AGAM</name>
<evidence type="ECO:0000256" key="1">
    <source>
        <dbReference type="SAM" id="Phobius"/>
    </source>
</evidence>
<proteinExistence type="predicted"/>
<organism evidence="2 3">
    <name type="scientific">Scleroderma citrinum Foug A</name>
    <dbReference type="NCBI Taxonomy" id="1036808"/>
    <lineage>
        <taxon>Eukaryota</taxon>
        <taxon>Fungi</taxon>
        <taxon>Dikarya</taxon>
        <taxon>Basidiomycota</taxon>
        <taxon>Agaricomycotina</taxon>
        <taxon>Agaricomycetes</taxon>
        <taxon>Agaricomycetidae</taxon>
        <taxon>Boletales</taxon>
        <taxon>Sclerodermatineae</taxon>
        <taxon>Sclerodermataceae</taxon>
        <taxon>Scleroderma</taxon>
    </lineage>
</organism>
<accession>A0A0C3E4I6</accession>
<reference evidence="2 3" key="1">
    <citation type="submission" date="2014-04" db="EMBL/GenBank/DDBJ databases">
        <authorList>
            <consortium name="DOE Joint Genome Institute"/>
            <person name="Kuo A."/>
            <person name="Kohler A."/>
            <person name="Nagy L.G."/>
            <person name="Floudas D."/>
            <person name="Copeland A."/>
            <person name="Barry K.W."/>
            <person name="Cichocki N."/>
            <person name="Veneault-Fourrey C."/>
            <person name="LaButti K."/>
            <person name="Lindquist E.A."/>
            <person name="Lipzen A."/>
            <person name="Lundell T."/>
            <person name="Morin E."/>
            <person name="Murat C."/>
            <person name="Sun H."/>
            <person name="Tunlid A."/>
            <person name="Henrissat B."/>
            <person name="Grigoriev I.V."/>
            <person name="Hibbett D.S."/>
            <person name="Martin F."/>
            <person name="Nordberg H.P."/>
            <person name="Cantor M.N."/>
            <person name="Hua S.X."/>
        </authorList>
    </citation>
    <scope>NUCLEOTIDE SEQUENCE [LARGE SCALE GENOMIC DNA]</scope>
    <source>
        <strain evidence="2 3">Foug A</strain>
    </source>
</reference>